<dbReference type="PROSITE" id="PS50067">
    <property type="entry name" value="KINESIN_MOTOR_2"/>
    <property type="match status" value="1"/>
</dbReference>
<dbReference type="InterPro" id="IPR036961">
    <property type="entry name" value="Kinesin_motor_dom_sf"/>
</dbReference>
<keyword evidence="6 9" id="KW-0505">Motor protein</keyword>
<evidence type="ECO:0000313" key="13">
    <source>
        <dbReference type="EMBL" id="KAK7062971.1"/>
    </source>
</evidence>
<dbReference type="Gene3D" id="3.40.850.10">
    <property type="entry name" value="Kinesin motor domain"/>
    <property type="match status" value="1"/>
</dbReference>
<evidence type="ECO:0000256" key="4">
    <source>
        <dbReference type="ARBA" id="ARBA00022840"/>
    </source>
</evidence>
<dbReference type="GO" id="GO:0007018">
    <property type="term" value="P:microtubule-based movement"/>
    <property type="evidence" value="ECO:0007669"/>
    <property type="project" value="InterPro"/>
</dbReference>
<dbReference type="InterPro" id="IPR019821">
    <property type="entry name" value="Kinesin_motor_CS"/>
</dbReference>
<comment type="caution">
    <text evidence="8">Lacks conserved residue(s) required for the propagation of feature annotation.</text>
</comment>
<evidence type="ECO:0000256" key="2">
    <source>
        <dbReference type="ARBA" id="ARBA00022701"/>
    </source>
</evidence>
<keyword evidence="7" id="KW-0963">Cytoplasm</keyword>
<evidence type="ECO:0000256" key="10">
    <source>
        <dbReference type="SAM" id="Coils"/>
    </source>
</evidence>
<organism evidence="13 14">
    <name type="scientific">Halocaridina rubra</name>
    <name type="common">Hawaiian red shrimp</name>
    <dbReference type="NCBI Taxonomy" id="373956"/>
    <lineage>
        <taxon>Eukaryota</taxon>
        <taxon>Metazoa</taxon>
        <taxon>Ecdysozoa</taxon>
        <taxon>Arthropoda</taxon>
        <taxon>Crustacea</taxon>
        <taxon>Multicrustacea</taxon>
        <taxon>Malacostraca</taxon>
        <taxon>Eumalacostraca</taxon>
        <taxon>Eucarida</taxon>
        <taxon>Decapoda</taxon>
        <taxon>Pleocyemata</taxon>
        <taxon>Caridea</taxon>
        <taxon>Atyoidea</taxon>
        <taxon>Atyidae</taxon>
        <taxon>Halocaridina</taxon>
    </lineage>
</organism>
<dbReference type="InterPro" id="IPR027417">
    <property type="entry name" value="P-loop_NTPase"/>
</dbReference>
<feature type="domain" description="Kinesin motor" evidence="12">
    <location>
        <begin position="1"/>
        <end position="146"/>
    </location>
</feature>
<keyword evidence="4 9" id="KW-0067">ATP-binding</keyword>
<evidence type="ECO:0000256" key="5">
    <source>
        <dbReference type="ARBA" id="ARBA00023054"/>
    </source>
</evidence>
<dbReference type="SUPFAM" id="SSF52540">
    <property type="entry name" value="P-loop containing nucleoside triphosphate hydrolases"/>
    <property type="match status" value="1"/>
</dbReference>
<dbReference type="InterPro" id="IPR001752">
    <property type="entry name" value="Kinesin_motor_dom"/>
</dbReference>
<dbReference type="PANTHER" id="PTHR47968">
    <property type="entry name" value="CENTROMERE PROTEIN E"/>
    <property type="match status" value="1"/>
</dbReference>
<feature type="compositionally biased region" description="Basic and acidic residues" evidence="11">
    <location>
        <begin position="256"/>
        <end position="271"/>
    </location>
</feature>
<evidence type="ECO:0000256" key="3">
    <source>
        <dbReference type="ARBA" id="ARBA00022741"/>
    </source>
</evidence>
<dbReference type="PANTHER" id="PTHR47968:SF13">
    <property type="entry name" value="KINESIN-LIKE PROTEIN KIF19 ISOFORM X1"/>
    <property type="match status" value="1"/>
</dbReference>
<name>A0AAN8WNT7_HALRR</name>
<dbReference type="GO" id="GO:0005524">
    <property type="term" value="F:ATP binding"/>
    <property type="evidence" value="ECO:0007669"/>
    <property type="project" value="UniProtKB-KW"/>
</dbReference>
<comment type="caution">
    <text evidence="13">The sequence shown here is derived from an EMBL/GenBank/DDBJ whole genome shotgun (WGS) entry which is preliminary data.</text>
</comment>
<dbReference type="GO" id="GO:0003777">
    <property type="term" value="F:microtubule motor activity"/>
    <property type="evidence" value="ECO:0007669"/>
    <property type="project" value="InterPro"/>
</dbReference>
<dbReference type="PRINTS" id="PR00380">
    <property type="entry name" value="KINESINHEAVY"/>
</dbReference>
<accession>A0AAN8WNT7</accession>
<protein>
    <recommendedName>
        <fullName evidence="9">Kinesin-like protein</fullName>
    </recommendedName>
</protein>
<feature type="compositionally biased region" description="Low complexity" evidence="11">
    <location>
        <begin position="614"/>
        <end position="629"/>
    </location>
</feature>
<dbReference type="GO" id="GO:0008017">
    <property type="term" value="F:microtubule binding"/>
    <property type="evidence" value="ECO:0007669"/>
    <property type="project" value="InterPro"/>
</dbReference>
<dbReference type="EMBL" id="JAXCGZ010020993">
    <property type="protein sequence ID" value="KAK7062971.1"/>
    <property type="molecule type" value="Genomic_DNA"/>
</dbReference>
<evidence type="ECO:0000256" key="1">
    <source>
        <dbReference type="ARBA" id="ARBA00004245"/>
    </source>
</evidence>
<keyword evidence="3 9" id="KW-0547">Nucleotide-binding</keyword>
<dbReference type="AlphaFoldDB" id="A0AAN8WNT7"/>
<reference evidence="13 14" key="1">
    <citation type="submission" date="2023-11" db="EMBL/GenBank/DDBJ databases">
        <title>Halocaridina rubra genome assembly.</title>
        <authorList>
            <person name="Smith C."/>
        </authorList>
    </citation>
    <scope>NUCLEOTIDE SEQUENCE [LARGE SCALE GENOMIC DNA]</scope>
    <source>
        <strain evidence="13">EP-1</strain>
        <tissue evidence="13">Whole</tissue>
    </source>
</reference>
<dbReference type="PROSITE" id="PS00411">
    <property type="entry name" value="KINESIN_MOTOR_1"/>
    <property type="match status" value="1"/>
</dbReference>
<evidence type="ECO:0000259" key="12">
    <source>
        <dbReference type="PROSITE" id="PS50067"/>
    </source>
</evidence>
<evidence type="ECO:0000256" key="6">
    <source>
        <dbReference type="ARBA" id="ARBA00023175"/>
    </source>
</evidence>
<evidence type="ECO:0000256" key="9">
    <source>
        <dbReference type="RuleBase" id="RU000394"/>
    </source>
</evidence>
<keyword evidence="7" id="KW-0206">Cytoskeleton</keyword>
<sequence length="699" mass="80344">MPFSSNRSLSPPLSPAFPPPNYLVLPQVNVRQAFTKGDNEEIKDGRLFMVDLAGSERAKQTQNKGKRLQEGAHINRALLALGNCINALAEGRAKYVNYRDSKLTRLLKDALSGNCRTVMIAHVSPCHVHREETRNTLVYADRAKNISKNVLKNVAVVSYDVSQYQTIICELKDEIERLKGKMTTKDVDKPSNNKEAEEERLKNNEMLRKIKNDLLEHFREQMSLRNKLMDIDSNILALSMEFERQNLVITEWETERARKQKKKIEPEKGPDGEEVIDMETDKDRDEDSDEEEPEEVAQAWEDLMYLQKEKQRYTEMREKVEQEMQEMRERATEMEEALPNTITTDEQRELLELLCKVHELEIQKMEMQSEALLKEHELRRRDLLILRYDRQRTLCDEIITRQRQMIEDLNPTMPPELQELYSLYQMELQYTNNDRDVRYLNDINMIRSSSMLSLRAPSFERLPPINNKEPEKLFDKPQRRYSLGEERRPESALTLRSPISSASSSAPGTASGSRVPSLPPILGALPSNSLDPDGAEVRHGLKGINAIIARRRRLMGLKNGNRHSSLDALDQIKNLPDSPNGLTPMRRRPRNTPPVSRGNLLTVQSVQSRRRSRGGSASSSDGDSPAPRSTKYHRMDPPKPNLRKRGKSLSRIDKNLNQPGIWTSSFHPTNNKRRQSHPPRRGRAKSPDVLGQVGFALHY</sequence>
<dbReference type="InterPro" id="IPR027640">
    <property type="entry name" value="Kinesin-like_fam"/>
</dbReference>
<dbReference type="SMART" id="SM00129">
    <property type="entry name" value="KISc"/>
    <property type="match status" value="1"/>
</dbReference>
<gene>
    <name evidence="13" type="primary">KIF19</name>
    <name evidence="13" type="ORF">SK128_010166</name>
</gene>
<keyword evidence="2 9" id="KW-0493">Microtubule</keyword>
<feature type="region of interest" description="Disordered" evidence="11">
    <location>
        <begin position="256"/>
        <end position="296"/>
    </location>
</feature>
<dbReference type="GO" id="GO:0005874">
    <property type="term" value="C:microtubule"/>
    <property type="evidence" value="ECO:0007669"/>
    <property type="project" value="UniProtKB-KW"/>
</dbReference>
<evidence type="ECO:0000256" key="8">
    <source>
        <dbReference type="PROSITE-ProRule" id="PRU00283"/>
    </source>
</evidence>
<keyword evidence="14" id="KW-1185">Reference proteome</keyword>
<feature type="compositionally biased region" description="Low complexity" evidence="11">
    <location>
        <begin position="493"/>
        <end position="514"/>
    </location>
</feature>
<feature type="compositionally biased region" description="Basic residues" evidence="11">
    <location>
        <begin position="670"/>
        <end position="684"/>
    </location>
</feature>
<feature type="compositionally biased region" description="Acidic residues" evidence="11">
    <location>
        <begin position="286"/>
        <end position="295"/>
    </location>
</feature>
<evidence type="ECO:0000256" key="11">
    <source>
        <dbReference type="SAM" id="MobiDB-lite"/>
    </source>
</evidence>
<feature type="region of interest" description="Disordered" evidence="11">
    <location>
        <begin position="460"/>
        <end position="520"/>
    </location>
</feature>
<dbReference type="Proteomes" id="UP001381693">
    <property type="component" value="Unassembled WGS sequence"/>
</dbReference>
<comment type="similarity">
    <text evidence="8 9">Belongs to the TRAFAC class myosin-kinesin ATPase superfamily. Kinesin family.</text>
</comment>
<proteinExistence type="inferred from homology"/>
<keyword evidence="5 10" id="KW-0175">Coiled coil</keyword>
<feature type="coiled-coil region" evidence="10">
    <location>
        <begin position="303"/>
        <end position="375"/>
    </location>
</feature>
<evidence type="ECO:0000256" key="7">
    <source>
        <dbReference type="ARBA" id="ARBA00023212"/>
    </source>
</evidence>
<feature type="compositionally biased region" description="Polar residues" evidence="11">
    <location>
        <begin position="655"/>
        <end position="669"/>
    </location>
</feature>
<feature type="compositionally biased region" description="Basic and acidic residues" evidence="11">
    <location>
        <begin position="468"/>
        <end position="490"/>
    </location>
</feature>
<comment type="subcellular location">
    <subcellularLocation>
        <location evidence="1">Cytoplasm</location>
        <location evidence="1">Cytoskeleton</location>
    </subcellularLocation>
</comment>
<evidence type="ECO:0000313" key="14">
    <source>
        <dbReference type="Proteomes" id="UP001381693"/>
    </source>
</evidence>
<feature type="region of interest" description="Disordered" evidence="11">
    <location>
        <begin position="566"/>
        <end position="699"/>
    </location>
</feature>
<dbReference type="Pfam" id="PF00225">
    <property type="entry name" value="Kinesin"/>
    <property type="match status" value="1"/>
</dbReference>